<gene>
    <name evidence="1" type="ORF">DW116_07960</name>
</gene>
<dbReference type="EMBL" id="QRMI01000017">
    <property type="protein sequence ID" value="RHJ61259.1"/>
    <property type="molecule type" value="Genomic_DNA"/>
</dbReference>
<organism evidence="1 2">
    <name type="scientific">[Ruminococcus] lactaris</name>
    <dbReference type="NCBI Taxonomy" id="46228"/>
    <lineage>
        <taxon>Bacteria</taxon>
        <taxon>Bacillati</taxon>
        <taxon>Bacillota</taxon>
        <taxon>Clostridia</taxon>
        <taxon>Lachnospirales</taxon>
        <taxon>Lachnospiraceae</taxon>
        <taxon>Mediterraneibacter</taxon>
    </lineage>
</organism>
<protein>
    <submittedName>
        <fullName evidence="1">Uncharacterized protein</fullName>
    </submittedName>
</protein>
<sequence length="91" mass="10839">MLRPKVKASEFKKFGFKRCKGIPKESECYYLCIARGCKMLFVSDSYFGVNDWDKNDPRIHKDANCRYRDKRTALDVIYELIKADMLKSEWE</sequence>
<accession>A0A415D534</accession>
<comment type="caution">
    <text evidence="1">The sequence shown here is derived from an EMBL/GenBank/DDBJ whole genome shotgun (WGS) entry which is preliminary data.</text>
</comment>
<dbReference type="AlphaFoldDB" id="A0A415D534"/>
<evidence type="ECO:0000313" key="2">
    <source>
        <dbReference type="Proteomes" id="UP000285832"/>
    </source>
</evidence>
<dbReference type="Proteomes" id="UP000285832">
    <property type="component" value="Unassembled WGS sequence"/>
</dbReference>
<reference evidence="1 2" key="1">
    <citation type="submission" date="2018-08" db="EMBL/GenBank/DDBJ databases">
        <title>A genome reference for cultivated species of the human gut microbiota.</title>
        <authorList>
            <person name="Zou Y."/>
            <person name="Xue W."/>
            <person name="Luo G."/>
        </authorList>
    </citation>
    <scope>NUCLEOTIDE SEQUENCE [LARGE SCALE GENOMIC DNA]</scope>
    <source>
        <strain evidence="1 2">AM09-9</strain>
    </source>
</reference>
<evidence type="ECO:0000313" key="1">
    <source>
        <dbReference type="EMBL" id="RHJ61259.1"/>
    </source>
</evidence>
<dbReference type="RefSeq" id="WP_118279103.1">
    <property type="nucleotide sequence ID" value="NZ_JAQDJO010000018.1"/>
</dbReference>
<proteinExistence type="predicted"/>
<name>A0A415D534_9FIRM</name>